<evidence type="ECO:0000256" key="4">
    <source>
        <dbReference type="ARBA" id="ARBA00022692"/>
    </source>
</evidence>
<dbReference type="Gene3D" id="2.40.170.20">
    <property type="entry name" value="TonB-dependent receptor, beta-barrel domain"/>
    <property type="match status" value="1"/>
</dbReference>
<dbReference type="InterPro" id="IPR012910">
    <property type="entry name" value="Plug_dom"/>
</dbReference>
<dbReference type="InterPro" id="IPR037066">
    <property type="entry name" value="Plug_dom_sf"/>
</dbReference>
<keyword evidence="6 7" id="KW-0998">Cell outer membrane</keyword>
<evidence type="ECO:0000256" key="8">
    <source>
        <dbReference type="SAM" id="SignalP"/>
    </source>
</evidence>
<dbReference type="PROSITE" id="PS52016">
    <property type="entry name" value="TONB_DEPENDENT_REC_3"/>
    <property type="match status" value="1"/>
</dbReference>
<dbReference type="Pfam" id="PF13715">
    <property type="entry name" value="CarbopepD_reg_2"/>
    <property type="match status" value="1"/>
</dbReference>
<reference evidence="11" key="1">
    <citation type="journal article" date="2019" name="Int. J. Syst. Evol. Microbiol.">
        <title>The Global Catalogue of Microorganisms (GCM) 10K type strain sequencing project: providing services to taxonomists for standard genome sequencing and annotation.</title>
        <authorList>
            <consortium name="The Broad Institute Genomics Platform"/>
            <consortium name="The Broad Institute Genome Sequencing Center for Infectious Disease"/>
            <person name="Wu L."/>
            <person name="Ma J."/>
        </authorList>
    </citation>
    <scope>NUCLEOTIDE SEQUENCE [LARGE SCALE GENOMIC DNA]</scope>
    <source>
        <strain evidence="11">JCM 17338</strain>
    </source>
</reference>
<dbReference type="EMBL" id="BAABAK010000001">
    <property type="protein sequence ID" value="GAA3949963.1"/>
    <property type="molecule type" value="Genomic_DNA"/>
</dbReference>
<comment type="subcellular location">
    <subcellularLocation>
        <location evidence="1 7">Cell outer membrane</location>
        <topology evidence="1 7">Multi-pass membrane protein</topology>
    </subcellularLocation>
</comment>
<sequence length="1032" mass="112874">MNLAKIRYIACLLFFLVGTINVYAQNPDADITVKGKVVDQDKKPLPGVVVTIQEDKRNKSVTTGADGSFTIDASTSDVLVFKFIGYKMIIKPATEVNKDQVVLSKALVDAGDDDNVYIPFGVRKRREITASISTVSADALPQIPSSSLTNVFAGRMPGLAIYPSGSQQPGYDVASFLIRGRSSYNSNQDPLILVDGIERDFRSMDLGEIESISVLKDAATLAWYGMYAANGVIYVKTKRGSATSTKVSFDAQVGLQAPLQVTKPLDSYTYANLYNEASINSGGTSFYDGTALQAYQSGSDPYKYPNNNFVRDFTKTVAPTQRYVASVSGGNAFIKYYALLSAFNQGGFYKGGNNETYDANTDFSRYNLRTNIDLHVNKNLDVALDIGGRISTLNFPAAGTGNFLSAVYSTPPNAFPVLNANGSYGGTSIFTSSNPLAMLESAGASTDLTRNMIATISARQKMDGVLKGLAAEVYYAYDIAGLYRSGFTQSYATQELLPTNVYQTYGTAQNVDYLPNAFSGNLRKSEFWAGLDYDRTFGQHGIKFSTRVSRQNYSQFGFLDIRREGWSNRLSYNFKERYFVDVIGSFSGSENFAPGNRYGFFPAISGGWIISDESFMKGSASVLDFLKLRASYGLVGNDALGSARRFAFNNFYSRSATGYTFGTGFTGVGGTAQLAAANPFLTWEKAYKTSIGFDAKLLKQSLSISADYFYEDRKNLATASQLPSLLGQTLTYVNEGEASYRGFETGINYGKKLGDFNLNVFGNFTYNTSKILAVNEAANLPEYQKALGHPISSVIAPSATASTNPGYISTMLISKGLFQSQAEIDAAPKQLLSRDVKPGDIRYVDQNGDGIINDLDRVRTDFNFVPKAYFGFGASLAFKNLDMNFLFQGTSGRSIYIQQLVNAGTTNNGFLNQFSVDRWTPTTTDAQFPRLLLSDRGNNTANSDFWIRSGDYIRLKNVELGYSLSASTLKKLKISQLRFFVSGLNLLTFDKLNGLPVDPELPESGYASSIGGINSASYPYMKIYSFGMNLKF</sequence>
<comment type="caution">
    <text evidence="10">The sequence shown here is derived from an EMBL/GenBank/DDBJ whole genome shotgun (WGS) entry which is preliminary data.</text>
</comment>
<accession>A0ABP7NLR6</accession>
<dbReference type="SUPFAM" id="SSF56935">
    <property type="entry name" value="Porins"/>
    <property type="match status" value="1"/>
</dbReference>
<dbReference type="NCBIfam" id="TIGR04057">
    <property type="entry name" value="SusC_RagA_signa"/>
    <property type="match status" value="1"/>
</dbReference>
<evidence type="ECO:0000256" key="2">
    <source>
        <dbReference type="ARBA" id="ARBA00022448"/>
    </source>
</evidence>
<dbReference type="Pfam" id="PF07715">
    <property type="entry name" value="Plug"/>
    <property type="match status" value="1"/>
</dbReference>
<keyword evidence="3 7" id="KW-1134">Transmembrane beta strand</keyword>
<keyword evidence="5 7" id="KW-0472">Membrane</keyword>
<organism evidence="10 11">
    <name type="scientific">Pedobacter ginsengiterrae</name>
    <dbReference type="NCBI Taxonomy" id="871696"/>
    <lineage>
        <taxon>Bacteria</taxon>
        <taxon>Pseudomonadati</taxon>
        <taxon>Bacteroidota</taxon>
        <taxon>Sphingobacteriia</taxon>
        <taxon>Sphingobacteriales</taxon>
        <taxon>Sphingobacteriaceae</taxon>
        <taxon>Pedobacter</taxon>
    </lineage>
</organism>
<dbReference type="InterPro" id="IPR023996">
    <property type="entry name" value="TonB-dep_OMP_SusC/RagA"/>
</dbReference>
<feature type="chain" id="PRO_5046060636" evidence="8">
    <location>
        <begin position="25"/>
        <end position="1032"/>
    </location>
</feature>
<evidence type="ECO:0000313" key="11">
    <source>
        <dbReference type="Proteomes" id="UP001501081"/>
    </source>
</evidence>
<feature type="signal peptide" evidence="8">
    <location>
        <begin position="1"/>
        <end position="24"/>
    </location>
</feature>
<name>A0ABP7NLR6_9SPHI</name>
<evidence type="ECO:0000256" key="5">
    <source>
        <dbReference type="ARBA" id="ARBA00023136"/>
    </source>
</evidence>
<dbReference type="Gene3D" id="2.170.130.10">
    <property type="entry name" value="TonB-dependent receptor, plug domain"/>
    <property type="match status" value="1"/>
</dbReference>
<keyword evidence="4 7" id="KW-0812">Transmembrane</keyword>
<dbReference type="InterPro" id="IPR008969">
    <property type="entry name" value="CarboxyPept-like_regulatory"/>
</dbReference>
<comment type="similarity">
    <text evidence="7">Belongs to the TonB-dependent receptor family.</text>
</comment>
<protein>
    <submittedName>
        <fullName evidence="10">TonB-dependent receptor</fullName>
    </submittedName>
</protein>
<feature type="domain" description="TonB-dependent receptor plug" evidence="9">
    <location>
        <begin position="125"/>
        <end position="232"/>
    </location>
</feature>
<keyword evidence="10" id="KW-0675">Receptor</keyword>
<dbReference type="InterPro" id="IPR039426">
    <property type="entry name" value="TonB-dep_rcpt-like"/>
</dbReference>
<dbReference type="RefSeq" id="WP_344764052.1">
    <property type="nucleotide sequence ID" value="NZ_BAABAK010000001.1"/>
</dbReference>
<dbReference type="InterPro" id="IPR036942">
    <property type="entry name" value="Beta-barrel_TonB_sf"/>
</dbReference>
<evidence type="ECO:0000256" key="1">
    <source>
        <dbReference type="ARBA" id="ARBA00004571"/>
    </source>
</evidence>
<evidence type="ECO:0000256" key="6">
    <source>
        <dbReference type="ARBA" id="ARBA00023237"/>
    </source>
</evidence>
<evidence type="ECO:0000256" key="7">
    <source>
        <dbReference type="PROSITE-ProRule" id="PRU01360"/>
    </source>
</evidence>
<evidence type="ECO:0000259" key="9">
    <source>
        <dbReference type="Pfam" id="PF07715"/>
    </source>
</evidence>
<gene>
    <name evidence="10" type="ORF">GCM10022246_00670</name>
</gene>
<dbReference type="Gene3D" id="2.60.40.1120">
    <property type="entry name" value="Carboxypeptidase-like, regulatory domain"/>
    <property type="match status" value="1"/>
</dbReference>
<keyword evidence="11" id="KW-1185">Reference proteome</keyword>
<evidence type="ECO:0000313" key="10">
    <source>
        <dbReference type="EMBL" id="GAA3949963.1"/>
    </source>
</evidence>
<keyword evidence="2 7" id="KW-0813">Transport</keyword>
<dbReference type="SUPFAM" id="SSF49464">
    <property type="entry name" value="Carboxypeptidase regulatory domain-like"/>
    <property type="match status" value="1"/>
</dbReference>
<dbReference type="Proteomes" id="UP001501081">
    <property type="component" value="Unassembled WGS sequence"/>
</dbReference>
<proteinExistence type="inferred from homology"/>
<evidence type="ECO:0000256" key="3">
    <source>
        <dbReference type="ARBA" id="ARBA00022452"/>
    </source>
</evidence>
<dbReference type="InterPro" id="IPR023997">
    <property type="entry name" value="TonB-dep_OMP_SusC/RagA_CS"/>
</dbReference>
<keyword evidence="8" id="KW-0732">Signal</keyword>
<dbReference type="NCBIfam" id="TIGR04056">
    <property type="entry name" value="OMP_RagA_SusC"/>
    <property type="match status" value="1"/>
</dbReference>